<evidence type="ECO:0000313" key="2">
    <source>
        <dbReference type="EMBL" id="GER43958.1"/>
    </source>
</evidence>
<keyword evidence="3" id="KW-1185">Reference proteome</keyword>
<dbReference type="InterPro" id="IPR036779">
    <property type="entry name" value="LysM_dom_sf"/>
</dbReference>
<evidence type="ECO:0000313" key="3">
    <source>
        <dbReference type="Proteomes" id="UP000325081"/>
    </source>
</evidence>
<proteinExistence type="predicted"/>
<dbReference type="AlphaFoldDB" id="A0A5A7QG68"/>
<dbReference type="Gene3D" id="3.10.350.10">
    <property type="entry name" value="LysM domain"/>
    <property type="match status" value="1"/>
</dbReference>
<dbReference type="SUPFAM" id="SSF54106">
    <property type="entry name" value="LysM domain"/>
    <property type="match status" value="1"/>
</dbReference>
<feature type="domain" description="LysM" evidence="1">
    <location>
        <begin position="1"/>
        <end position="45"/>
    </location>
</feature>
<protein>
    <submittedName>
        <fullName evidence="2">Peptidoglycan-binding LysM domain-containing protein</fullName>
    </submittedName>
</protein>
<dbReference type="Proteomes" id="UP000325081">
    <property type="component" value="Unassembled WGS sequence"/>
</dbReference>
<comment type="caution">
    <text evidence="2">The sequence shown here is derived from an EMBL/GenBank/DDBJ whole genome shotgun (WGS) entry which is preliminary data.</text>
</comment>
<evidence type="ECO:0000259" key="1">
    <source>
        <dbReference type="PROSITE" id="PS51782"/>
    </source>
</evidence>
<reference evidence="3" key="1">
    <citation type="journal article" date="2019" name="Curr. Biol.">
        <title>Genome Sequence of Striga asiatica Provides Insight into the Evolution of Plant Parasitism.</title>
        <authorList>
            <person name="Yoshida S."/>
            <person name="Kim S."/>
            <person name="Wafula E.K."/>
            <person name="Tanskanen J."/>
            <person name="Kim Y.M."/>
            <person name="Honaas L."/>
            <person name="Yang Z."/>
            <person name="Spallek T."/>
            <person name="Conn C.E."/>
            <person name="Ichihashi Y."/>
            <person name="Cheong K."/>
            <person name="Cui S."/>
            <person name="Der J.P."/>
            <person name="Gundlach H."/>
            <person name="Jiao Y."/>
            <person name="Hori C."/>
            <person name="Ishida J.K."/>
            <person name="Kasahara H."/>
            <person name="Kiba T."/>
            <person name="Kim M.S."/>
            <person name="Koo N."/>
            <person name="Laohavisit A."/>
            <person name="Lee Y.H."/>
            <person name="Lumba S."/>
            <person name="McCourt P."/>
            <person name="Mortimer J.C."/>
            <person name="Mutuku J.M."/>
            <person name="Nomura T."/>
            <person name="Sasaki-Sekimoto Y."/>
            <person name="Seto Y."/>
            <person name="Wang Y."/>
            <person name="Wakatake T."/>
            <person name="Sakakibara H."/>
            <person name="Demura T."/>
            <person name="Yamaguchi S."/>
            <person name="Yoneyama K."/>
            <person name="Manabe R.I."/>
            <person name="Nelson D.C."/>
            <person name="Schulman A.H."/>
            <person name="Timko M.P."/>
            <person name="dePamphilis C.W."/>
            <person name="Choi D."/>
            <person name="Shirasu K."/>
        </authorList>
    </citation>
    <scope>NUCLEOTIDE SEQUENCE [LARGE SCALE GENOMIC DNA]</scope>
    <source>
        <strain evidence="3">cv. UVA1</strain>
    </source>
</reference>
<sequence length="125" mass="13808">MSYVVRTAVDTLSGIAARYLTTATDLMNVNSMASQHIKDDDVLAIPLSELVRELSCSGNLGNRCTRHEEVMLLRKVAKYPAKHVVDLYILDFQSGLRALAKTRYGARATPHVDEPVVVDAACYQL</sequence>
<name>A0A5A7QG68_STRAF</name>
<dbReference type="EMBL" id="BKCP01006793">
    <property type="protein sequence ID" value="GER43958.1"/>
    <property type="molecule type" value="Genomic_DNA"/>
</dbReference>
<dbReference type="InterPro" id="IPR018392">
    <property type="entry name" value="LysM"/>
</dbReference>
<gene>
    <name evidence="2" type="ORF">STAS_20827</name>
</gene>
<dbReference type="PROSITE" id="PS51782">
    <property type="entry name" value="LYSM"/>
    <property type="match status" value="1"/>
</dbReference>
<accession>A0A5A7QG68</accession>
<dbReference type="CDD" id="cd00118">
    <property type="entry name" value="LysM"/>
    <property type="match status" value="1"/>
</dbReference>
<organism evidence="2 3">
    <name type="scientific">Striga asiatica</name>
    <name type="common">Asiatic witchweed</name>
    <name type="synonym">Buchnera asiatica</name>
    <dbReference type="NCBI Taxonomy" id="4170"/>
    <lineage>
        <taxon>Eukaryota</taxon>
        <taxon>Viridiplantae</taxon>
        <taxon>Streptophyta</taxon>
        <taxon>Embryophyta</taxon>
        <taxon>Tracheophyta</taxon>
        <taxon>Spermatophyta</taxon>
        <taxon>Magnoliopsida</taxon>
        <taxon>eudicotyledons</taxon>
        <taxon>Gunneridae</taxon>
        <taxon>Pentapetalae</taxon>
        <taxon>asterids</taxon>
        <taxon>lamiids</taxon>
        <taxon>Lamiales</taxon>
        <taxon>Orobanchaceae</taxon>
        <taxon>Buchnereae</taxon>
        <taxon>Striga</taxon>
    </lineage>
</organism>
<dbReference type="Pfam" id="PF01476">
    <property type="entry name" value="LysM"/>
    <property type="match status" value="1"/>
</dbReference>